<dbReference type="AlphaFoldDB" id="A4CCN3"/>
<dbReference type="GO" id="GO:0032259">
    <property type="term" value="P:methylation"/>
    <property type="evidence" value="ECO:0007669"/>
    <property type="project" value="UniProtKB-KW"/>
</dbReference>
<comment type="caution">
    <text evidence="9">The sequence shown here is derived from an EMBL/GenBank/DDBJ whole genome shotgun (WGS) entry which is preliminary data.</text>
</comment>
<dbReference type="GO" id="GO:0008170">
    <property type="term" value="F:N-methyltransferase activity"/>
    <property type="evidence" value="ECO:0007669"/>
    <property type="project" value="InterPro"/>
</dbReference>
<evidence type="ECO:0000256" key="2">
    <source>
        <dbReference type="ARBA" id="ARBA00011900"/>
    </source>
</evidence>
<dbReference type="HOGENOM" id="CLU_640708_0_0_6"/>
<evidence type="ECO:0000256" key="6">
    <source>
        <dbReference type="ARBA" id="ARBA00022747"/>
    </source>
</evidence>
<dbReference type="RefSeq" id="WP_009838588.1">
    <property type="nucleotide sequence ID" value="NZ_AAOH01000006.1"/>
</dbReference>
<sequence>MINEDYKKAIWNLVDTGRGITDPRNTLDIITTVATCALLNQERFTHIKNMGANAIIPALNEVILELRKKYKTAFEHCTEINILPESVITRIVYSIASFEDLSAFAPAIRELLIDHAGKHGQFGSTAYMEKLITKLVGDASQKTLLDAACGLARTSSLIKTKQTFLQELFLESASLSNRLLLLEGKNLEIFTGNSLSEFKFEGKKFDLVVMEPPLAQKFESNFRTELEHSPFIITEQGKSIPTSAGDAIWMQFALHQLNETGKAYLVLPQGCLFRGGYDAAVREHLLNHELVDYIVALPSGVLNGTGIEPVLLVLDKAKVKGSPIRFIDIRDIGHKNKFHIELSKSDLEEISGLVNGDIADESKAKNVTIREIRQTESDNTGNNLNISKYVYVDEVIEIPNMAEQLKMLAQYQQYFEQTQQELLTLLNQ</sequence>
<comment type="similarity">
    <text evidence="1">Belongs to the N(4)/N(6)-methyltransferase family.</text>
</comment>
<dbReference type="GO" id="GO:0009007">
    <property type="term" value="F:site-specific DNA-methyltransferase (adenine-specific) activity"/>
    <property type="evidence" value="ECO:0007669"/>
    <property type="project" value="UniProtKB-EC"/>
</dbReference>
<evidence type="ECO:0000256" key="5">
    <source>
        <dbReference type="ARBA" id="ARBA00022691"/>
    </source>
</evidence>
<evidence type="ECO:0000256" key="4">
    <source>
        <dbReference type="ARBA" id="ARBA00022679"/>
    </source>
</evidence>
<protein>
    <recommendedName>
        <fullName evidence="2">site-specific DNA-methyltransferase (adenine-specific)</fullName>
        <ecNumber evidence="2">2.1.1.72</ecNumber>
    </recommendedName>
</protein>
<keyword evidence="10" id="KW-1185">Reference proteome</keyword>
<dbReference type="EMBL" id="AAOH01000006">
    <property type="protein sequence ID" value="EAR27326.1"/>
    <property type="molecule type" value="Genomic_DNA"/>
</dbReference>
<dbReference type="GO" id="GO:0009307">
    <property type="term" value="P:DNA restriction-modification system"/>
    <property type="evidence" value="ECO:0007669"/>
    <property type="project" value="UniProtKB-KW"/>
</dbReference>
<evidence type="ECO:0000256" key="3">
    <source>
        <dbReference type="ARBA" id="ARBA00022603"/>
    </source>
</evidence>
<dbReference type="SUPFAM" id="SSF53335">
    <property type="entry name" value="S-adenosyl-L-methionine-dependent methyltransferases"/>
    <property type="match status" value="1"/>
</dbReference>
<keyword evidence="4 9" id="KW-0808">Transferase</keyword>
<dbReference type="PANTHER" id="PTHR42933:SF3">
    <property type="entry name" value="TYPE I RESTRICTION ENZYME MJAVIII METHYLASE SUBUNIT"/>
    <property type="match status" value="1"/>
</dbReference>
<dbReference type="InterPro" id="IPR029063">
    <property type="entry name" value="SAM-dependent_MTases_sf"/>
</dbReference>
<evidence type="ECO:0000259" key="8">
    <source>
        <dbReference type="Pfam" id="PF02384"/>
    </source>
</evidence>
<dbReference type="PANTHER" id="PTHR42933">
    <property type="entry name" value="SLR6095 PROTEIN"/>
    <property type="match status" value="1"/>
</dbReference>
<dbReference type="STRING" id="87626.PTD2_14842"/>
<dbReference type="InterPro" id="IPR051537">
    <property type="entry name" value="DNA_Adenine_Mtase"/>
</dbReference>
<dbReference type="InterPro" id="IPR003356">
    <property type="entry name" value="DNA_methylase_A-5"/>
</dbReference>
<evidence type="ECO:0000256" key="7">
    <source>
        <dbReference type="ARBA" id="ARBA00047942"/>
    </source>
</evidence>
<evidence type="ECO:0000256" key="1">
    <source>
        <dbReference type="ARBA" id="ARBA00006594"/>
    </source>
</evidence>
<dbReference type="GO" id="GO:0003677">
    <property type="term" value="F:DNA binding"/>
    <property type="evidence" value="ECO:0007669"/>
    <property type="project" value="InterPro"/>
</dbReference>
<keyword evidence="6" id="KW-0680">Restriction system</keyword>
<evidence type="ECO:0000313" key="9">
    <source>
        <dbReference type="EMBL" id="EAR27326.1"/>
    </source>
</evidence>
<reference evidence="9 10" key="1">
    <citation type="submission" date="2006-02" db="EMBL/GenBank/DDBJ databases">
        <authorList>
            <person name="Moran M.A."/>
            <person name="Kjelleberg S."/>
            <person name="Egan S."/>
            <person name="Saunders N."/>
            <person name="Thomas T."/>
            <person name="Ferriera S."/>
            <person name="Johnson J."/>
            <person name="Kravitz S."/>
            <person name="Halpern A."/>
            <person name="Remington K."/>
            <person name="Beeson K."/>
            <person name="Tran B."/>
            <person name="Rogers Y.-H."/>
            <person name="Friedman R."/>
            <person name="Venter J.C."/>
        </authorList>
    </citation>
    <scope>NUCLEOTIDE SEQUENCE [LARGE SCALE GENOMIC DNA]</scope>
    <source>
        <strain evidence="9 10">D2</strain>
    </source>
</reference>
<dbReference type="OrthoDB" id="9784823at2"/>
<dbReference type="eggNOG" id="COG0286">
    <property type="taxonomic scope" value="Bacteria"/>
</dbReference>
<organism evidence="9 10">
    <name type="scientific">Pseudoalteromonas tunicata D2</name>
    <dbReference type="NCBI Taxonomy" id="87626"/>
    <lineage>
        <taxon>Bacteria</taxon>
        <taxon>Pseudomonadati</taxon>
        <taxon>Pseudomonadota</taxon>
        <taxon>Gammaproteobacteria</taxon>
        <taxon>Alteromonadales</taxon>
        <taxon>Pseudoalteromonadaceae</taxon>
        <taxon>Pseudoalteromonas</taxon>
    </lineage>
</organism>
<proteinExistence type="inferred from homology"/>
<comment type="catalytic activity">
    <reaction evidence="7">
        <text>a 2'-deoxyadenosine in DNA + S-adenosyl-L-methionine = an N(6)-methyl-2'-deoxyadenosine in DNA + S-adenosyl-L-homocysteine + H(+)</text>
        <dbReference type="Rhea" id="RHEA:15197"/>
        <dbReference type="Rhea" id="RHEA-COMP:12418"/>
        <dbReference type="Rhea" id="RHEA-COMP:12419"/>
        <dbReference type="ChEBI" id="CHEBI:15378"/>
        <dbReference type="ChEBI" id="CHEBI:57856"/>
        <dbReference type="ChEBI" id="CHEBI:59789"/>
        <dbReference type="ChEBI" id="CHEBI:90615"/>
        <dbReference type="ChEBI" id="CHEBI:90616"/>
        <dbReference type="EC" id="2.1.1.72"/>
    </reaction>
</comment>
<dbReference type="Gene3D" id="3.40.50.150">
    <property type="entry name" value="Vaccinia Virus protein VP39"/>
    <property type="match status" value="1"/>
</dbReference>
<feature type="domain" description="DNA methylase adenine-specific" evidence="8">
    <location>
        <begin position="116"/>
        <end position="394"/>
    </location>
</feature>
<keyword evidence="3 9" id="KW-0489">Methyltransferase</keyword>
<gene>
    <name evidence="9" type="ORF">PTD2_14842</name>
</gene>
<dbReference type="Pfam" id="PF02384">
    <property type="entry name" value="N6_Mtase"/>
    <property type="match status" value="1"/>
</dbReference>
<dbReference type="Proteomes" id="UP000006201">
    <property type="component" value="Unassembled WGS sequence"/>
</dbReference>
<keyword evidence="5" id="KW-0949">S-adenosyl-L-methionine</keyword>
<evidence type="ECO:0000313" key="10">
    <source>
        <dbReference type="Proteomes" id="UP000006201"/>
    </source>
</evidence>
<name>A4CCN3_9GAMM</name>
<accession>A4CCN3</accession>
<dbReference type="EC" id="2.1.1.72" evidence="2"/>